<evidence type="ECO:0000256" key="6">
    <source>
        <dbReference type="PROSITE-ProRule" id="PRU00169"/>
    </source>
</evidence>
<comment type="caution">
    <text evidence="9">The sequence shown here is derived from an EMBL/GenBank/DDBJ whole genome shotgun (WGS) entry which is preliminary data.</text>
</comment>
<feature type="modified residue" description="4-aspartylphosphate" evidence="4 6">
    <location>
        <position position="55"/>
    </location>
</feature>
<dbReference type="CDD" id="cd17541">
    <property type="entry name" value="REC_CheB-like"/>
    <property type="match status" value="1"/>
</dbReference>
<dbReference type="EC" id="3.1.1.61" evidence="4"/>
<dbReference type="RefSeq" id="WP_343816649.1">
    <property type="nucleotide sequence ID" value="NZ_BAAAFA010000004.1"/>
</dbReference>
<dbReference type="Pfam" id="PF01339">
    <property type="entry name" value="CheB_methylest"/>
    <property type="match status" value="1"/>
</dbReference>
<dbReference type="Gene3D" id="3.40.50.2300">
    <property type="match status" value="1"/>
</dbReference>
<dbReference type="SUPFAM" id="SSF52172">
    <property type="entry name" value="CheY-like"/>
    <property type="match status" value="1"/>
</dbReference>
<sequence>MAYKVLVVDDSSFFRRRVTDILTKDPQLEVIGVAVNGQEAVDKAKLLKPDVITMDIEMPVLNGIDAVKKIMSQSPTAILMFSSLTHQGAQATLEALEAGALDFLPKKFSEIAKNTDEAGSLLRQRVLEIARKPNLRARVSKPTPPVRSDRPLTREVPTKIVERKEVGTSVKKSSNTISRSSGKEYKLLAIGTSTGGPVALQKILTQFNADFPLPIVMVQHMPAAFTAAFASRLDSLCKIKVKEAADGDVLKPGCAYLAPGGRQMIISGTESAAKIKILEDDSPKITFKPSVDITFGSAAKTFSGKVLAVILTGMGSDGKEGARMLKTKGATIWSQDEQSCVVYGMPQAIDKAGISQLSLPLDAMAPSMVKEVSRG</sequence>
<evidence type="ECO:0000256" key="3">
    <source>
        <dbReference type="ARBA" id="ARBA00048267"/>
    </source>
</evidence>
<dbReference type="EMBL" id="BAAAFA010000004">
    <property type="protein sequence ID" value="GAA0815700.1"/>
    <property type="molecule type" value="Genomic_DNA"/>
</dbReference>
<name>A0ABN1L676_9GAMM</name>
<evidence type="ECO:0000256" key="4">
    <source>
        <dbReference type="HAMAP-Rule" id="MF_00099"/>
    </source>
</evidence>
<keyword evidence="2 4" id="KW-0378">Hydrolase</keyword>
<dbReference type="Gene3D" id="3.40.50.180">
    <property type="entry name" value="Methylesterase CheB, C-terminal domain"/>
    <property type="match status" value="1"/>
</dbReference>
<feature type="domain" description="CheB-type methylesterase" evidence="8">
    <location>
        <begin position="181"/>
        <end position="375"/>
    </location>
</feature>
<evidence type="ECO:0000256" key="2">
    <source>
        <dbReference type="ARBA" id="ARBA00022801"/>
    </source>
</evidence>
<dbReference type="PANTHER" id="PTHR42872:SF3">
    <property type="entry name" value="PROTEIN-GLUTAMATE METHYLESTERASE_PROTEIN-GLUTAMINE GLUTAMINASE 1"/>
    <property type="match status" value="1"/>
</dbReference>
<comment type="catalytic activity">
    <reaction evidence="3 4">
        <text>[protein]-L-glutamate 5-O-methyl ester + H2O = L-glutamyl-[protein] + methanol + H(+)</text>
        <dbReference type="Rhea" id="RHEA:23236"/>
        <dbReference type="Rhea" id="RHEA-COMP:10208"/>
        <dbReference type="Rhea" id="RHEA-COMP:10311"/>
        <dbReference type="ChEBI" id="CHEBI:15377"/>
        <dbReference type="ChEBI" id="CHEBI:15378"/>
        <dbReference type="ChEBI" id="CHEBI:17790"/>
        <dbReference type="ChEBI" id="CHEBI:29973"/>
        <dbReference type="ChEBI" id="CHEBI:82795"/>
        <dbReference type="EC" id="3.1.1.61"/>
    </reaction>
</comment>
<dbReference type="InterPro" id="IPR011006">
    <property type="entry name" value="CheY-like_superfamily"/>
</dbReference>
<evidence type="ECO:0000259" key="7">
    <source>
        <dbReference type="PROSITE" id="PS50110"/>
    </source>
</evidence>
<comment type="PTM">
    <text evidence="4">Phosphorylated by CheA. Phosphorylation of the N-terminal regulatory domain activates the methylesterase activity.</text>
</comment>
<keyword evidence="1 4" id="KW-0145">Chemotaxis</keyword>
<organism evidence="9 10">
    <name type="scientific">Colwellia asteriadis</name>
    <dbReference type="NCBI Taxonomy" id="517723"/>
    <lineage>
        <taxon>Bacteria</taxon>
        <taxon>Pseudomonadati</taxon>
        <taxon>Pseudomonadota</taxon>
        <taxon>Gammaproteobacteria</taxon>
        <taxon>Alteromonadales</taxon>
        <taxon>Colwelliaceae</taxon>
        <taxon>Colwellia</taxon>
    </lineage>
</organism>
<dbReference type="InterPro" id="IPR001789">
    <property type="entry name" value="Sig_transdc_resp-reg_receiver"/>
</dbReference>
<protein>
    <recommendedName>
        <fullName evidence="4">Protein-glutamate methylesterase/protein-glutamine glutaminase</fullName>
        <ecNumber evidence="4">3.1.1.61</ecNumber>
        <ecNumber evidence="4">3.5.1.44</ecNumber>
    </recommendedName>
</protein>
<accession>A0ABN1L676</accession>
<keyword evidence="10" id="KW-1185">Reference proteome</keyword>
<comment type="function">
    <text evidence="4">Involved in chemotaxis. Part of a chemotaxis signal transduction system that modulates chemotaxis in response to various stimuli. Catalyzes the demethylation of specific methylglutamate residues introduced into the chemoreceptors (methyl-accepting chemotaxis proteins or MCP) by CheR. Also mediates the irreversible deamidation of specific glutamine residues to glutamic acid.</text>
</comment>
<dbReference type="NCBIfam" id="NF001965">
    <property type="entry name" value="PRK00742.1"/>
    <property type="match status" value="1"/>
</dbReference>
<dbReference type="PIRSF" id="PIRSF000876">
    <property type="entry name" value="RR_chemtxs_CheB"/>
    <property type="match status" value="1"/>
</dbReference>
<dbReference type="PROSITE" id="PS50110">
    <property type="entry name" value="RESPONSE_REGULATORY"/>
    <property type="match status" value="1"/>
</dbReference>
<feature type="active site" evidence="4 5">
    <location>
        <position position="193"/>
    </location>
</feature>
<keyword evidence="4 6" id="KW-0597">Phosphoprotein</keyword>
<feature type="domain" description="Response regulatory" evidence="7">
    <location>
        <begin position="4"/>
        <end position="121"/>
    </location>
</feature>
<evidence type="ECO:0000259" key="8">
    <source>
        <dbReference type="PROSITE" id="PS50122"/>
    </source>
</evidence>
<dbReference type="Proteomes" id="UP001500021">
    <property type="component" value="Unassembled WGS sequence"/>
</dbReference>
<dbReference type="Pfam" id="PF00072">
    <property type="entry name" value="Response_reg"/>
    <property type="match status" value="1"/>
</dbReference>
<evidence type="ECO:0000256" key="1">
    <source>
        <dbReference type="ARBA" id="ARBA00022500"/>
    </source>
</evidence>
<proteinExistence type="inferred from homology"/>
<dbReference type="InterPro" id="IPR000673">
    <property type="entry name" value="Sig_transdc_resp-reg_Me-estase"/>
</dbReference>
<dbReference type="InterPro" id="IPR035909">
    <property type="entry name" value="CheB_C"/>
</dbReference>
<dbReference type="SUPFAM" id="SSF52738">
    <property type="entry name" value="Methylesterase CheB, C-terminal domain"/>
    <property type="match status" value="1"/>
</dbReference>
<keyword evidence="4" id="KW-0963">Cytoplasm</keyword>
<reference evidence="9 10" key="1">
    <citation type="journal article" date="2019" name="Int. J. Syst. Evol. Microbiol.">
        <title>The Global Catalogue of Microorganisms (GCM) 10K type strain sequencing project: providing services to taxonomists for standard genome sequencing and annotation.</title>
        <authorList>
            <consortium name="The Broad Institute Genomics Platform"/>
            <consortium name="The Broad Institute Genome Sequencing Center for Infectious Disease"/>
            <person name="Wu L."/>
            <person name="Ma J."/>
        </authorList>
    </citation>
    <scope>NUCLEOTIDE SEQUENCE [LARGE SCALE GENOMIC DNA]</scope>
    <source>
        <strain evidence="9 10">JCM 15608</strain>
    </source>
</reference>
<evidence type="ECO:0000256" key="5">
    <source>
        <dbReference type="PROSITE-ProRule" id="PRU00050"/>
    </source>
</evidence>
<comment type="similarity">
    <text evidence="4">Belongs to the CheB family.</text>
</comment>
<dbReference type="SMART" id="SM00448">
    <property type="entry name" value="REC"/>
    <property type="match status" value="1"/>
</dbReference>
<evidence type="ECO:0000313" key="9">
    <source>
        <dbReference type="EMBL" id="GAA0815700.1"/>
    </source>
</evidence>
<dbReference type="InterPro" id="IPR008248">
    <property type="entry name" value="CheB-like"/>
</dbReference>
<dbReference type="HAMAP" id="MF_00099">
    <property type="entry name" value="CheB_chemtxs"/>
    <property type="match status" value="1"/>
</dbReference>
<feature type="active site" evidence="4 5">
    <location>
        <position position="220"/>
    </location>
</feature>
<dbReference type="CDD" id="cd16432">
    <property type="entry name" value="CheB_Rec"/>
    <property type="match status" value="1"/>
</dbReference>
<dbReference type="EC" id="3.5.1.44" evidence="4"/>
<comment type="subcellular location">
    <subcellularLocation>
        <location evidence="4">Cytoplasm</location>
    </subcellularLocation>
</comment>
<evidence type="ECO:0000313" key="10">
    <source>
        <dbReference type="Proteomes" id="UP001500021"/>
    </source>
</evidence>
<comment type="catalytic activity">
    <reaction evidence="4">
        <text>L-glutaminyl-[protein] + H2O = L-glutamyl-[protein] + NH4(+)</text>
        <dbReference type="Rhea" id="RHEA:16441"/>
        <dbReference type="Rhea" id="RHEA-COMP:10207"/>
        <dbReference type="Rhea" id="RHEA-COMP:10208"/>
        <dbReference type="ChEBI" id="CHEBI:15377"/>
        <dbReference type="ChEBI" id="CHEBI:28938"/>
        <dbReference type="ChEBI" id="CHEBI:29973"/>
        <dbReference type="ChEBI" id="CHEBI:30011"/>
        <dbReference type="EC" id="3.5.1.44"/>
    </reaction>
</comment>
<dbReference type="PANTHER" id="PTHR42872">
    <property type="entry name" value="PROTEIN-GLUTAMATE METHYLESTERASE/PROTEIN-GLUTAMINE GLUTAMINASE"/>
    <property type="match status" value="1"/>
</dbReference>
<comment type="domain">
    <text evidence="4">Contains a C-terminal catalytic domain, and an N-terminal region which modulates catalytic activity.</text>
</comment>
<feature type="active site" evidence="4 5">
    <location>
        <position position="317"/>
    </location>
</feature>
<gene>
    <name evidence="4" type="primary">cheB</name>
    <name evidence="9" type="ORF">GCM10009111_14370</name>
</gene>
<dbReference type="PROSITE" id="PS50122">
    <property type="entry name" value="CHEB"/>
    <property type="match status" value="1"/>
</dbReference>